<dbReference type="Pfam" id="PF08241">
    <property type="entry name" value="Methyltransf_11"/>
    <property type="match status" value="1"/>
</dbReference>
<name>A0A3A4K845_9NOCA</name>
<reference evidence="3 4" key="1">
    <citation type="submission" date="2018-09" db="EMBL/GenBank/DDBJ databases">
        <title>YIM PH21274 draft genome.</title>
        <authorList>
            <person name="Miao C."/>
        </authorList>
    </citation>
    <scope>NUCLEOTIDE SEQUENCE [LARGE SCALE GENOMIC DNA]</scope>
    <source>
        <strain evidence="3 4">YIM PH 21724</strain>
    </source>
</reference>
<evidence type="ECO:0000313" key="3">
    <source>
        <dbReference type="EMBL" id="RJO73722.1"/>
    </source>
</evidence>
<dbReference type="InterPro" id="IPR029063">
    <property type="entry name" value="SAM-dependent_MTases_sf"/>
</dbReference>
<keyword evidence="1 3" id="KW-0808">Transferase</keyword>
<dbReference type="PANTHER" id="PTHR44068">
    <property type="entry name" value="ZGC:194242"/>
    <property type="match status" value="1"/>
</dbReference>
<accession>A0A3A4K845</accession>
<evidence type="ECO:0000256" key="1">
    <source>
        <dbReference type="ARBA" id="ARBA00022679"/>
    </source>
</evidence>
<feature type="domain" description="Methyltransferase type 11" evidence="2">
    <location>
        <begin position="79"/>
        <end position="176"/>
    </location>
</feature>
<sequence length="287" mass="31725">MIDSAHPVPTPEQVGANYDRFGELYGWTIGDFGIHAGMWVDPSEKHPVTGLGDLANLAQRRMTEFHIETLGLEPEQYLLDIGCGTGGPAVLVAERSGGVVTGITVSRSQTLAATARAEAAGLSDRVGFDYGDVNALEFADESFDAAMAIDVFAHLADQERAFAEVLRVLRPGGRFMLSQFTIREDPPTEQVAAFTQLWCTPPPLPLARALTLPVDVGFDLLRVVDLTQNCLVTSEIMVMQFADNRARILARYGADMVAEMDRSIPLFRDFCRDHLNYHLFLLRKPWR</sequence>
<evidence type="ECO:0000259" key="2">
    <source>
        <dbReference type="Pfam" id="PF08241"/>
    </source>
</evidence>
<dbReference type="GO" id="GO:0008757">
    <property type="term" value="F:S-adenosylmethionine-dependent methyltransferase activity"/>
    <property type="evidence" value="ECO:0007669"/>
    <property type="project" value="InterPro"/>
</dbReference>
<dbReference type="InterPro" id="IPR013216">
    <property type="entry name" value="Methyltransf_11"/>
</dbReference>
<dbReference type="Gene3D" id="3.40.50.150">
    <property type="entry name" value="Vaccinia Virus protein VP39"/>
    <property type="match status" value="1"/>
</dbReference>
<proteinExistence type="predicted"/>
<dbReference type="GO" id="GO:0032259">
    <property type="term" value="P:methylation"/>
    <property type="evidence" value="ECO:0007669"/>
    <property type="project" value="UniProtKB-KW"/>
</dbReference>
<dbReference type="InterPro" id="IPR050447">
    <property type="entry name" value="Erg6_SMT_methyltransf"/>
</dbReference>
<dbReference type="SUPFAM" id="SSF53335">
    <property type="entry name" value="S-adenosyl-L-methionine-dependent methyltransferases"/>
    <property type="match status" value="1"/>
</dbReference>
<dbReference type="Proteomes" id="UP000266677">
    <property type="component" value="Unassembled WGS sequence"/>
</dbReference>
<protein>
    <submittedName>
        <fullName evidence="3">Class I SAM-dependent methyltransferase</fullName>
    </submittedName>
</protein>
<gene>
    <name evidence="3" type="ORF">D5S18_21390</name>
</gene>
<dbReference type="PANTHER" id="PTHR44068:SF11">
    <property type="entry name" value="GERANYL DIPHOSPHATE 2-C-METHYLTRANSFERASE"/>
    <property type="match status" value="1"/>
</dbReference>
<dbReference type="AlphaFoldDB" id="A0A3A4K845"/>
<keyword evidence="3" id="KW-0489">Methyltransferase</keyword>
<dbReference type="CDD" id="cd02440">
    <property type="entry name" value="AdoMet_MTases"/>
    <property type="match status" value="1"/>
</dbReference>
<dbReference type="OrthoDB" id="9769602at2"/>
<comment type="caution">
    <text evidence="3">The sequence shown here is derived from an EMBL/GenBank/DDBJ whole genome shotgun (WGS) entry which is preliminary data.</text>
</comment>
<dbReference type="EMBL" id="QZFU01000023">
    <property type="protein sequence ID" value="RJO73722.1"/>
    <property type="molecule type" value="Genomic_DNA"/>
</dbReference>
<organism evidence="3 4">
    <name type="scientific">Nocardia panacis</name>
    <dbReference type="NCBI Taxonomy" id="2340916"/>
    <lineage>
        <taxon>Bacteria</taxon>
        <taxon>Bacillati</taxon>
        <taxon>Actinomycetota</taxon>
        <taxon>Actinomycetes</taxon>
        <taxon>Mycobacteriales</taxon>
        <taxon>Nocardiaceae</taxon>
        <taxon>Nocardia</taxon>
    </lineage>
</organism>
<keyword evidence="4" id="KW-1185">Reference proteome</keyword>
<evidence type="ECO:0000313" key="4">
    <source>
        <dbReference type="Proteomes" id="UP000266677"/>
    </source>
</evidence>
<dbReference type="RefSeq" id="WP_120042798.1">
    <property type="nucleotide sequence ID" value="NZ_QZFU01000023.1"/>
</dbReference>